<keyword evidence="3" id="KW-1185">Reference proteome</keyword>
<keyword evidence="1" id="KW-0732">Signal</keyword>
<evidence type="ECO:0000313" key="2">
    <source>
        <dbReference type="EMBL" id="KRL93382.1"/>
    </source>
</evidence>
<reference evidence="2 3" key="1">
    <citation type="journal article" date="2015" name="Genome Announc.">
        <title>Expanding the biotechnology potential of lactobacilli through comparative genomics of 213 strains and associated genera.</title>
        <authorList>
            <person name="Sun Z."/>
            <person name="Harris H.M."/>
            <person name="McCann A."/>
            <person name="Guo C."/>
            <person name="Argimon S."/>
            <person name="Zhang W."/>
            <person name="Yang X."/>
            <person name="Jeffery I.B."/>
            <person name="Cooney J.C."/>
            <person name="Kagawa T.F."/>
            <person name="Liu W."/>
            <person name="Song Y."/>
            <person name="Salvetti E."/>
            <person name="Wrobel A."/>
            <person name="Rasinkangas P."/>
            <person name="Parkhill J."/>
            <person name="Rea M.C."/>
            <person name="O'Sullivan O."/>
            <person name="Ritari J."/>
            <person name="Douillard F.P."/>
            <person name="Paul Ross R."/>
            <person name="Yang R."/>
            <person name="Briner A.E."/>
            <person name="Felis G.E."/>
            <person name="de Vos W.M."/>
            <person name="Barrangou R."/>
            <person name="Klaenhammer T.R."/>
            <person name="Caufield P.W."/>
            <person name="Cui Y."/>
            <person name="Zhang H."/>
            <person name="O'Toole P.W."/>
        </authorList>
    </citation>
    <scope>NUCLEOTIDE SEQUENCE [LARGE SCALE GENOMIC DNA]</scope>
    <source>
        <strain evidence="2 3">DSM 16381</strain>
    </source>
</reference>
<protein>
    <submittedName>
        <fullName evidence="2">Uncharacterized protein</fullName>
    </submittedName>
</protein>
<accession>A0A0R1UJ39</accession>
<dbReference type="RefSeq" id="WP_057735095.1">
    <property type="nucleotide sequence ID" value="NZ_AZFS01000064.1"/>
</dbReference>
<dbReference type="PATRIC" id="fig|1423753.3.peg.1308"/>
<organism evidence="2 3">
    <name type="scientific">Levilactobacillus hammesii DSM 16381</name>
    <dbReference type="NCBI Taxonomy" id="1423753"/>
    <lineage>
        <taxon>Bacteria</taxon>
        <taxon>Bacillati</taxon>
        <taxon>Bacillota</taxon>
        <taxon>Bacilli</taxon>
        <taxon>Lactobacillales</taxon>
        <taxon>Lactobacillaceae</taxon>
        <taxon>Levilactobacillus</taxon>
    </lineage>
</organism>
<proteinExistence type="predicted"/>
<evidence type="ECO:0000313" key="3">
    <source>
        <dbReference type="Proteomes" id="UP000051580"/>
    </source>
</evidence>
<dbReference type="Proteomes" id="UP000051580">
    <property type="component" value="Unassembled WGS sequence"/>
</dbReference>
<gene>
    <name evidence="2" type="ORF">FD28_GL001259</name>
</gene>
<dbReference type="STRING" id="1423753.FD28_GL001259"/>
<dbReference type="AlphaFoldDB" id="A0A0R1UJ39"/>
<evidence type="ECO:0000256" key="1">
    <source>
        <dbReference type="SAM" id="SignalP"/>
    </source>
</evidence>
<feature type="signal peptide" evidence="1">
    <location>
        <begin position="1"/>
        <end position="29"/>
    </location>
</feature>
<comment type="caution">
    <text evidence="2">The sequence shown here is derived from an EMBL/GenBank/DDBJ whole genome shotgun (WGS) entry which is preliminary data.</text>
</comment>
<dbReference type="EMBL" id="AZFS01000064">
    <property type="protein sequence ID" value="KRL93382.1"/>
    <property type="molecule type" value="Genomic_DNA"/>
</dbReference>
<feature type="chain" id="PRO_5006411731" evidence="1">
    <location>
        <begin position="30"/>
        <end position="181"/>
    </location>
</feature>
<name>A0A0R1UJ39_9LACO</name>
<dbReference type="OrthoDB" id="2293239at2"/>
<sequence>MKKQVWLLALLAGMTLGGAQMVTPTTVHAKAQRTMKVYPQRLRGTWYHYEGAGKYDKVKFTATKWRTAGYDNTQHYTRTTTLHQRLASADPAQIAKHTNWVVGQKMWVRQANWVGLRGWNQSAGDGTYYKVANKPYHGQKLAVLSEAGGAGLWVDQHYYASKQVAKQLKNHRFHGEVYYAS</sequence>